<feature type="compositionally biased region" description="Gly residues" evidence="9">
    <location>
        <begin position="1048"/>
        <end position="1059"/>
    </location>
</feature>
<gene>
    <name evidence="13" type="ORF">JTE90_010568</name>
</gene>
<keyword evidence="10" id="KW-0472">Membrane</keyword>
<dbReference type="GO" id="GO:0006511">
    <property type="term" value="P:ubiquitin-dependent protein catabolic process"/>
    <property type="evidence" value="ECO:0007669"/>
    <property type="project" value="TreeGrafter"/>
</dbReference>
<evidence type="ECO:0000256" key="9">
    <source>
        <dbReference type="SAM" id="MobiDB-lite"/>
    </source>
</evidence>
<dbReference type="CDD" id="cd00078">
    <property type="entry name" value="HECTc"/>
    <property type="match status" value="1"/>
</dbReference>
<dbReference type="Pfam" id="PF25916">
    <property type="entry name" value="AREL1_PH-like"/>
    <property type="match status" value="1"/>
</dbReference>
<name>A0AAV6UFZ3_9ARAC</name>
<dbReference type="Gene3D" id="2.60.40.10">
    <property type="entry name" value="Immunoglobulins"/>
    <property type="match status" value="1"/>
</dbReference>
<feature type="compositionally biased region" description="Gly residues" evidence="9">
    <location>
        <begin position="1066"/>
        <end position="1110"/>
    </location>
</feature>
<feature type="region of interest" description="Disordered" evidence="9">
    <location>
        <begin position="1043"/>
        <end position="1125"/>
    </location>
</feature>
<evidence type="ECO:0000256" key="8">
    <source>
        <dbReference type="PROSITE-ProRule" id="PRU00176"/>
    </source>
</evidence>
<evidence type="ECO:0000256" key="10">
    <source>
        <dbReference type="SAM" id="Phobius"/>
    </source>
</evidence>
<dbReference type="InterPro" id="IPR035983">
    <property type="entry name" value="Hect_E3_ubiquitin_ligase"/>
</dbReference>
<feature type="transmembrane region" description="Helical" evidence="10">
    <location>
        <begin position="6"/>
        <end position="26"/>
    </location>
</feature>
<dbReference type="PANTHER" id="PTHR11254:SF340">
    <property type="entry name" value="APOPTOSIS-RESISTANT E3 UBIQUITIN PROTEIN LIGASE 1"/>
    <property type="match status" value="1"/>
</dbReference>
<dbReference type="SUPFAM" id="SSF54928">
    <property type="entry name" value="RNA-binding domain, RBD"/>
    <property type="match status" value="1"/>
</dbReference>
<dbReference type="InterPro" id="IPR035979">
    <property type="entry name" value="RBD_domain_sf"/>
</dbReference>
<keyword evidence="5 7" id="KW-0833">Ubl conjugation pathway</keyword>
<dbReference type="GO" id="GO:0061630">
    <property type="term" value="F:ubiquitin protein ligase activity"/>
    <property type="evidence" value="ECO:0007669"/>
    <property type="project" value="UniProtKB-EC"/>
</dbReference>
<evidence type="ECO:0000259" key="12">
    <source>
        <dbReference type="PROSITE" id="PS50237"/>
    </source>
</evidence>
<dbReference type="SUPFAM" id="SSF81296">
    <property type="entry name" value="E set domains"/>
    <property type="match status" value="1"/>
</dbReference>
<evidence type="ECO:0000256" key="6">
    <source>
        <dbReference type="ARBA" id="ARBA00022884"/>
    </source>
</evidence>
<feature type="domain" description="RRM" evidence="11">
    <location>
        <begin position="972"/>
        <end position="1045"/>
    </location>
</feature>
<evidence type="ECO:0000256" key="2">
    <source>
        <dbReference type="ARBA" id="ARBA00004906"/>
    </source>
</evidence>
<dbReference type="InterPro" id="IPR000504">
    <property type="entry name" value="RRM_dom"/>
</dbReference>
<protein>
    <recommendedName>
        <fullName evidence="3">HECT-type E3 ubiquitin transferase</fullName>
        <ecNumber evidence="3">2.3.2.26</ecNumber>
    </recommendedName>
</protein>
<keyword evidence="10" id="KW-0812">Transmembrane</keyword>
<dbReference type="Gene3D" id="3.30.70.330">
    <property type="match status" value="1"/>
</dbReference>
<evidence type="ECO:0000256" key="7">
    <source>
        <dbReference type="PROSITE-ProRule" id="PRU00104"/>
    </source>
</evidence>
<dbReference type="Gene3D" id="3.30.2160.10">
    <property type="entry name" value="Hect, E3 ligase catalytic domain"/>
    <property type="match status" value="1"/>
</dbReference>
<dbReference type="Pfam" id="PF00076">
    <property type="entry name" value="RRM_1"/>
    <property type="match status" value="1"/>
</dbReference>
<dbReference type="Pfam" id="PF00632">
    <property type="entry name" value="HECT"/>
    <property type="match status" value="1"/>
</dbReference>
<keyword evidence="6 8" id="KW-0694">RNA-binding</keyword>
<evidence type="ECO:0000256" key="4">
    <source>
        <dbReference type="ARBA" id="ARBA00022679"/>
    </source>
</evidence>
<keyword evidence="14" id="KW-1185">Reference proteome</keyword>
<dbReference type="FunFam" id="2.60.40.10:FF:000975">
    <property type="entry name" value="Uncharacterized protein, isoform D"/>
    <property type="match status" value="1"/>
</dbReference>
<dbReference type="CDD" id="cd12373">
    <property type="entry name" value="RRM_SRSF3_like"/>
    <property type="match status" value="1"/>
</dbReference>
<dbReference type="EC" id="2.3.2.26" evidence="3"/>
<dbReference type="GO" id="GO:0003723">
    <property type="term" value="F:RNA binding"/>
    <property type="evidence" value="ECO:0007669"/>
    <property type="project" value="UniProtKB-UniRule"/>
</dbReference>
<dbReference type="GO" id="GO:0043066">
    <property type="term" value="P:negative regulation of apoptotic process"/>
    <property type="evidence" value="ECO:0007669"/>
    <property type="project" value="TreeGrafter"/>
</dbReference>
<comment type="caution">
    <text evidence="13">The sequence shown here is derived from an EMBL/GenBank/DDBJ whole genome shotgun (WGS) entry which is preliminary data.</text>
</comment>
<comment type="pathway">
    <text evidence="2">Protein modification; protein ubiquitination.</text>
</comment>
<dbReference type="InterPro" id="IPR058738">
    <property type="entry name" value="PH-like_AREL1"/>
</dbReference>
<dbReference type="Gene3D" id="3.90.1750.10">
    <property type="entry name" value="Hect, E3 ligase catalytic domains"/>
    <property type="match status" value="1"/>
</dbReference>
<feature type="transmembrane region" description="Helical" evidence="10">
    <location>
        <begin position="179"/>
        <end position="201"/>
    </location>
</feature>
<dbReference type="Gene3D" id="3.30.2410.10">
    <property type="entry name" value="Hect, E3 ligase catalytic domain"/>
    <property type="match status" value="1"/>
</dbReference>
<evidence type="ECO:0000313" key="13">
    <source>
        <dbReference type="EMBL" id="KAG8182939.1"/>
    </source>
</evidence>
<reference evidence="13 14" key="1">
    <citation type="journal article" date="2022" name="Nat. Ecol. Evol.">
        <title>A masculinizing supergene underlies an exaggerated male reproductive morph in a spider.</title>
        <authorList>
            <person name="Hendrickx F."/>
            <person name="De Corte Z."/>
            <person name="Sonet G."/>
            <person name="Van Belleghem S.M."/>
            <person name="Kostlbacher S."/>
            <person name="Vangestel C."/>
        </authorList>
    </citation>
    <scope>NUCLEOTIDE SEQUENCE [LARGE SCALE GENOMIC DNA]</scope>
    <source>
        <strain evidence="13">W744_W776</strain>
    </source>
</reference>
<dbReference type="Proteomes" id="UP000827092">
    <property type="component" value="Unassembled WGS sequence"/>
</dbReference>
<dbReference type="AlphaFoldDB" id="A0AAV6UFZ3"/>
<dbReference type="GO" id="GO:0009966">
    <property type="term" value="P:regulation of signal transduction"/>
    <property type="evidence" value="ECO:0007669"/>
    <property type="project" value="UniProtKB-ARBA"/>
</dbReference>
<dbReference type="SUPFAM" id="SSF56204">
    <property type="entry name" value="Hect, E3 ligase catalytic domain"/>
    <property type="match status" value="1"/>
</dbReference>
<dbReference type="InterPro" id="IPR012677">
    <property type="entry name" value="Nucleotide-bd_a/b_plait_sf"/>
</dbReference>
<accession>A0AAV6UFZ3</accession>
<dbReference type="EMBL" id="JAFNEN010000440">
    <property type="protein sequence ID" value="KAG8182939.1"/>
    <property type="molecule type" value="Genomic_DNA"/>
</dbReference>
<comment type="catalytic activity">
    <reaction evidence="1">
        <text>S-ubiquitinyl-[E2 ubiquitin-conjugating enzyme]-L-cysteine + [acceptor protein]-L-lysine = [E2 ubiquitin-conjugating enzyme]-L-cysteine + N(6)-ubiquitinyl-[acceptor protein]-L-lysine.</text>
        <dbReference type="EC" id="2.3.2.26"/>
    </reaction>
</comment>
<dbReference type="PANTHER" id="PTHR11254">
    <property type="entry name" value="HECT DOMAIN UBIQUITIN-PROTEIN LIGASE"/>
    <property type="match status" value="1"/>
</dbReference>
<feature type="active site" description="Glycyl thioester intermediate" evidence="7">
    <location>
        <position position="918"/>
    </location>
</feature>
<sequence>MSETSNHYITISFAIFVCSVFVLHQLTTSASVNQKKEFKNVVKDFGLEPYKPVIDYYDSKTVVEFVNFWNDEAQTKNIPDATTQKILKEKAAEIKQRFILHRWLERHDLLELEKTFSSLGITSIEKLLATDRFLFEVKLSRNLLSAWNKASASLPKDASNFEEAGNLWLELEEQAKEPWTTAGIFILSLCVAVFIGMALAMSQPRVESYGNQKLGFLSFVTGRYLSPLKCKVVFEWTEPQVVGNTMSFSVKFFQRNGQAYPVCNEDNVLIEITQGACKIACSVELGGPQISDANRALVQFTVRRAGEYRICVLVGMTHIQGSPFLKTFVPGAPDPLKTCFVHHSSTVVGSEDIPTQLFIEPRDKYGNMCVVDKDCDPANEYTVDLIEANSGRPIPDSFRWECYSLISRLVLVLKFPKGGCYHATVSYKGQNIQNGDFHVIILNQEESSLVQKNVAKKNKCYEVRLHSLNGEHFSKPKKVYCYISPKQLTLKEYLWKFFPRHLATFRLCPSTKFKFQGTKNGFQGEPTLVIDDGCQQEVELISNDRNIIAATFTQFLLKNIGGSETFQDKQDFFHRKVRKFHQKHFHDKIILKISRDTLLESSFKETKGFGTSDWCKNFEVTFIGEEGIDWGGLRREWFELICSSLFDPENFLFHSFNSDKQGLVHPCPAHKRPPNMKPKYYEFAGKIVGKCLYESALGSSYRQLVKAKFSRSFLAQLIGLSVHYKYFEHDDPELYVNKVKYILENDIDSMGLYFMEEVYGNDGQLIEEVNLISNGANIPVTNQNKIQYLNALAQYRLATSVKTEIDYFLRGLTELVPDNLLCIFDENELELLMCGTGSYSIADFKANHALSGATYEFRRVLEWFWIAVSNFTQEEMARLLQFTTGCSQLPPGGFAELNPKFHISAAQTFGNLPTAHTCFNQLCLPDYDSYEQFEKALRLAVTEGNEGFGMYVEVAALNNLRNNYINNTMAPMSIFVGGLGEDTQKEDLEREFSRFGNLTKVWVARNPPGFAFIDFENDDDANEAIKEMNGATINGAEIRVDVSRSGGRRGGGGGRGGFRGGRDGGFRGGRGGGGYDGGFRRGGGGGGGYRGGRGGGGGGGPRYGGDGYSSGGYRSRSPMGRNESW</sequence>
<proteinExistence type="predicted"/>
<dbReference type="FunFam" id="3.30.2410.10:FF:000013">
    <property type="entry name" value="Apoptosis-resistant E3 ubiquitin protein ligase 1"/>
    <property type="match status" value="1"/>
</dbReference>
<evidence type="ECO:0000259" key="11">
    <source>
        <dbReference type="PROSITE" id="PS50102"/>
    </source>
</evidence>
<dbReference type="InterPro" id="IPR017868">
    <property type="entry name" value="Filamin/ABP280_repeat-like"/>
</dbReference>
<keyword evidence="4" id="KW-0808">Transferase</keyword>
<dbReference type="InterPro" id="IPR050409">
    <property type="entry name" value="E3_ubiq-protein_ligase"/>
</dbReference>
<dbReference type="FunFam" id="3.30.2160.10:FF:000008">
    <property type="entry name" value="Apoptosis-resistant E3 ubiquitin protein ligase 1"/>
    <property type="match status" value="1"/>
</dbReference>
<dbReference type="Pfam" id="PF00630">
    <property type="entry name" value="Filamin"/>
    <property type="match status" value="1"/>
</dbReference>
<dbReference type="SMART" id="SM00119">
    <property type="entry name" value="HECTc"/>
    <property type="match status" value="1"/>
</dbReference>
<dbReference type="InterPro" id="IPR013783">
    <property type="entry name" value="Ig-like_fold"/>
</dbReference>
<organism evidence="13 14">
    <name type="scientific">Oedothorax gibbosus</name>
    <dbReference type="NCBI Taxonomy" id="931172"/>
    <lineage>
        <taxon>Eukaryota</taxon>
        <taxon>Metazoa</taxon>
        <taxon>Ecdysozoa</taxon>
        <taxon>Arthropoda</taxon>
        <taxon>Chelicerata</taxon>
        <taxon>Arachnida</taxon>
        <taxon>Araneae</taxon>
        <taxon>Araneomorphae</taxon>
        <taxon>Entelegynae</taxon>
        <taxon>Araneoidea</taxon>
        <taxon>Linyphiidae</taxon>
        <taxon>Erigoninae</taxon>
        <taxon>Oedothorax</taxon>
    </lineage>
</organism>
<dbReference type="GO" id="GO:0000209">
    <property type="term" value="P:protein polyubiquitination"/>
    <property type="evidence" value="ECO:0007669"/>
    <property type="project" value="TreeGrafter"/>
</dbReference>
<feature type="domain" description="HECT" evidence="12">
    <location>
        <begin position="610"/>
        <end position="951"/>
    </location>
</feature>
<dbReference type="PROSITE" id="PS50237">
    <property type="entry name" value="HECT"/>
    <property type="match status" value="1"/>
</dbReference>
<evidence type="ECO:0000256" key="1">
    <source>
        <dbReference type="ARBA" id="ARBA00000885"/>
    </source>
</evidence>
<dbReference type="InterPro" id="IPR014756">
    <property type="entry name" value="Ig_E-set"/>
</dbReference>
<keyword evidence="10" id="KW-1133">Transmembrane helix</keyword>
<dbReference type="GO" id="GO:0005829">
    <property type="term" value="C:cytosol"/>
    <property type="evidence" value="ECO:0007669"/>
    <property type="project" value="TreeGrafter"/>
</dbReference>
<evidence type="ECO:0000256" key="5">
    <source>
        <dbReference type="ARBA" id="ARBA00022786"/>
    </source>
</evidence>
<dbReference type="PROSITE" id="PS50102">
    <property type="entry name" value="RRM"/>
    <property type="match status" value="1"/>
</dbReference>
<evidence type="ECO:0000256" key="3">
    <source>
        <dbReference type="ARBA" id="ARBA00012485"/>
    </source>
</evidence>
<evidence type="ECO:0000313" key="14">
    <source>
        <dbReference type="Proteomes" id="UP000827092"/>
    </source>
</evidence>
<dbReference type="SMART" id="SM00360">
    <property type="entry name" value="RRM"/>
    <property type="match status" value="1"/>
</dbReference>
<dbReference type="InterPro" id="IPR000569">
    <property type="entry name" value="HECT_dom"/>
</dbReference>